<dbReference type="PROSITE" id="PS50176">
    <property type="entry name" value="ARM_REPEAT"/>
    <property type="match status" value="2"/>
</dbReference>
<evidence type="ECO:0000256" key="10">
    <source>
        <dbReference type="ARBA" id="ARBA00022949"/>
    </source>
</evidence>
<dbReference type="GO" id="GO:0014704">
    <property type="term" value="C:intercalated disc"/>
    <property type="evidence" value="ECO:0007669"/>
    <property type="project" value="TreeGrafter"/>
</dbReference>
<keyword evidence="5" id="KW-0488">Methylation</keyword>
<comment type="subcellular location">
    <subcellularLocation>
        <location evidence="2">Cell junction</location>
    </subcellularLocation>
    <subcellularLocation>
        <location evidence="3">Cytoplasm</location>
    </subcellularLocation>
    <subcellularLocation>
        <location evidence="1">Nucleus</location>
    </subcellularLocation>
</comment>
<dbReference type="GO" id="GO:0005886">
    <property type="term" value="C:plasma membrane"/>
    <property type="evidence" value="ECO:0007669"/>
    <property type="project" value="TreeGrafter"/>
</dbReference>
<dbReference type="GO" id="GO:0005912">
    <property type="term" value="C:adherens junction"/>
    <property type="evidence" value="ECO:0007669"/>
    <property type="project" value="TreeGrafter"/>
</dbReference>
<evidence type="ECO:0000256" key="11">
    <source>
        <dbReference type="ARBA" id="ARBA00023125"/>
    </source>
</evidence>
<dbReference type="InterPro" id="IPR011989">
    <property type="entry name" value="ARM-like"/>
</dbReference>
<feature type="compositionally biased region" description="Low complexity" evidence="16">
    <location>
        <begin position="11"/>
        <end position="21"/>
    </location>
</feature>
<feature type="repeat" description="ARM" evidence="15">
    <location>
        <begin position="201"/>
        <end position="236"/>
    </location>
</feature>
<dbReference type="GO" id="GO:0003677">
    <property type="term" value="F:DNA binding"/>
    <property type="evidence" value="ECO:0007669"/>
    <property type="project" value="UniProtKB-KW"/>
</dbReference>
<keyword evidence="12" id="KW-0539">Nucleus</keyword>
<comment type="subunit">
    <text evidence="13">Interacts with DSC2. Interacts with JUP. Interacts with KRT5/CK5, KRT8/CK8, KRT14/CK14, KRT18/CK18 and VIM. Interacts (via N-terminus) with MARK3/C-TAK1. Interacts with DSP. Interacts with DSG1, DSG2 and DSG3. Interacts (via N-terminus) with CTNNB1. Interacts with CDH1. Interacts with the RNA polymerase III (Pol III) complex proteins POLR3A/RPC155, POLR3F/RPC39 and POLR3C/RPC82. Interacts with CTNNA3. Interacts (via N-terminus) with SCN5A/Nav1.5. Interacts with ANK3/ANKG and GJA1/CX43.</text>
</comment>
<feature type="repeat" description="ARM" evidence="15">
    <location>
        <begin position="243"/>
        <end position="286"/>
    </location>
</feature>
<evidence type="ECO:0000256" key="14">
    <source>
        <dbReference type="ARBA" id="ARBA00069721"/>
    </source>
</evidence>
<dbReference type="InterPro" id="IPR000225">
    <property type="entry name" value="Armadillo"/>
</dbReference>
<proteinExistence type="inferred from homology"/>
<dbReference type="PANTHER" id="PTHR10372">
    <property type="entry name" value="PLAKOPHILLIN-RELATED"/>
    <property type="match status" value="1"/>
</dbReference>
<keyword evidence="6" id="KW-0963">Cytoplasm</keyword>
<dbReference type="InterPro" id="IPR028435">
    <property type="entry name" value="Plakophilin/d_Catenin"/>
</dbReference>
<dbReference type="GO" id="GO:0030057">
    <property type="term" value="C:desmosome"/>
    <property type="evidence" value="ECO:0007669"/>
    <property type="project" value="UniProtKB-ARBA"/>
</dbReference>
<keyword evidence="10" id="KW-0965">Cell junction</keyword>
<dbReference type="Pfam" id="PF00514">
    <property type="entry name" value="Arm"/>
    <property type="match status" value="2"/>
</dbReference>
<comment type="similarity">
    <text evidence="4">Belongs to the beta-catenin family.</text>
</comment>
<dbReference type="SUPFAM" id="SSF48371">
    <property type="entry name" value="ARM repeat"/>
    <property type="match status" value="1"/>
</dbReference>
<dbReference type="GO" id="GO:0045110">
    <property type="term" value="P:intermediate filament bundle assembly"/>
    <property type="evidence" value="ECO:0007669"/>
    <property type="project" value="TreeGrafter"/>
</dbReference>
<dbReference type="InterPro" id="IPR016024">
    <property type="entry name" value="ARM-type_fold"/>
</dbReference>
<dbReference type="OrthoDB" id="3245100at2759"/>
<evidence type="ECO:0000256" key="16">
    <source>
        <dbReference type="SAM" id="MobiDB-lite"/>
    </source>
</evidence>
<dbReference type="GO" id="GO:0007507">
    <property type="term" value="P:heart development"/>
    <property type="evidence" value="ECO:0007669"/>
    <property type="project" value="TreeGrafter"/>
</dbReference>
<evidence type="ECO:0000313" key="18">
    <source>
        <dbReference type="Proteomes" id="UP000812440"/>
    </source>
</evidence>
<dbReference type="AlphaFoldDB" id="A0A8T2J2R6"/>
<dbReference type="SMART" id="SM00185">
    <property type="entry name" value="ARM"/>
    <property type="match status" value="6"/>
</dbReference>
<evidence type="ECO:0000256" key="5">
    <source>
        <dbReference type="ARBA" id="ARBA00022481"/>
    </source>
</evidence>
<evidence type="ECO:0000256" key="4">
    <source>
        <dbReference type="ARBA" id="ARBA00005462"/>
    </source>
</evidence>
<dbReference type="PANTHER" id="PTHR10372:SF25">
    <property type="entry name" value="PLAKOPHILIN-2"/>
    <property type="match status" value="1"/>
</dbReference>
<keyword evidence="18" id="KW-1185">Reference proteome</keyword>
<dbReference type="GO" id="GO:0098609">
    <property type="term" value="P:cell-cell adhesion"/>
    <property type="evidence" value="ECO:0007669"/>
    <property type="project" value="InterPro"/>
</dbReference>
<keyword evidence="9" id="KW-0130">Cell adhesion</keyword>
<evidence type="ECO:0000256" key="8">
    <source>
        <dbReference type="ARBA" id="ARBA00022737"/>
    </source>
</evidence>
<evidence type="ECO:0000256" key="9">
    <source>
        <dbReference type="ARBA" id="ARBA00022889"/>
    </source>
</evidence>
<evidence type="ECO:0000256" key="6">
    <source>
        <dbReference type="ARBA" id="ARBA00022490"/>
    </source>
</evidence>
<evidence type="ECO:0000256" key="7">
    <source>
        <dbReference type="ARBA" id="ARBA00022553"/>
    </source>
</evidence>
<accession>A0A8T2J2R6</accession>
<dbReference type="Proteomes" id="UP000812440">
    <property type="component" value="Chromosome 3"/>
</dbReference>
<protein>
    <recommendedName>
        <fullName evidence="14">Plakophilin-2</fullName>
    </recommendedName>
</protein>
<feature type="region of interest" description="Disordered" evidence="16">
    <location>
        <begin position="1"/>
        <end position="21"/>
    </location>
</feature>
<keyword evidence="8" id="KW-0677">Repeat</keyword>
<keyword evidence="11" id="KW-0238">DNA-binding</keyword>
<organism evidence="17 18">
    <name type="scientific">Hymenochirus boettgeri</name>
    <name type="common">Congo dwarf clawed frog</name>
    <dbReference type="NCBI Taxonomy" id="247094"/>
    <lineage>
        <taxon>Eukaryota</taxon>
        <taxon>Metazoa</taxon>
        <taxon>Chordata</taxon>
        <taxon>Craniata</taxon>
        <taxon>Vertebrata</taxon>
        <taxon>Euteleostomi</taxon>
        <taxon>Amphibia</taxon>
        <taxon>Batrachia</taxon>
        <taxon>Anura</taxon>
        <taxon>Pipoidea</taxon>
        <taxon>Pipidae</taxon>
        <taxon>Pipinae</taxon>
        <taxon>Hymenochirus</taxon>
    </lineage>
</organism>
<evidence type="ECO:0000313" key="17">
    <source>
        <dbReference type="EMBL" id="KAG8438582.1"/>
    </source>
</evidence>
<dbReference type="EMBL" id="JAACNH010000006">
    <property type="protein sequence ID" value="KAG8438582.1"/>
    <property type="molecule type" value="Genomic_DNA"/>
</dbReference>
<evidence type="ECO:0000256" key="1">
    <source>
        <dbReference type="ARBA" id="ARBA00004123"/>
    </source>
</evidence>
<evidence type="ECO:0000256" key="3">
    <source>
        <dbReference type="ARBA" id="ARBA00004496"/>
    </source>
</evidence>
<keyword evidence="7" id="KW-0597">Phosphoprotein</keyword>
<dbReference type="GO" id="GO:0005737">
    <property type="term" value="C:cytoplasm"/>
    <property type="evidence" value="ECO:0007669"/>
    <property type="project" value="UniProtKB-SubCell"/>
</dbReference>
<dbReference type="Gene3D" id="1.25.10.10">
    <property type="entry name" value="Leucine-rich Repeat Variant"/>
    <property type="match status" value="1"/>
</dbReference>
<name>A0A8T2J2R6_9PIPI</name>
<dbReference type="GO" id="GO:0005634">
    <property type="term" value="C:nucleus"/>
    <property type="evidence" value="ECO:0007669"/>
    <property type="project" value="UniProtKB-SubCell"/>
</dbReference>
<reference evidence="17" key="1">
    <citation type="thesis" date="2020" institute="ProQuest LLC" country="789 East Eisenhower Parkway, Ann Arbor, MI, USA">
        <title>Comparative Genomics and Chromosome Evolution.</title>
        <authorList>
            <person name="Mudd A.B."/>
        </authorList>
    </citation>
    <scope>NUCLEOTIDE SEQUENCE</scope>
    <source>
        <strain evidence="17">Female2</strain>
        <tissue evidence="17">Blood</tissue>
    </source>
</reference>
<evidence type="ECO:0000256" key="2">
    <source>
        <dbReference type="ARBA" id="ARBA00004282"/>
    </source>
</evidence>
<comment type="caution">
    <text evidence="17">The sequence shown here is derived from an EMBL/GenBank/DDBJ whole genome shotgun (WGS) entry which is preliminary data.</text>
</comment>
<dbReference type="GO" id="GO:0072659">
    <property type="term" value="P:protein localization to plasma membrane"/>
    <property type="evidence" value="ECO:0007669"/>
    <property type="project" value="TreeGrafter"/>
</dbReference>
<gene>
    <name evidence="17" type="ORF">GDO86_004952</name>
</gene>
<dbReference type="FunFam" id="1.25.10.10:FF:000159">
    <property type="entry name" value="Plakophilin 2"/>
    <property type="match status" value="1"/>
</dbReference>
<dbReference type="GO" id="GO:0002934">
    <property type="term" value="P:desmosome organization"/>
    <property type="evidence" value="ECO:0007669"/>
    <property type="project" value="TreeGrafter"/>
</dbReference>
<evidence type="ECO:0000256" key="15">
    <source>
        <dbReference type="PROSITE-ProRule" id="PRU00259"/>
    </source>
</evidence>
<evidence type="ECO:0000256" key="12">
    <source>
        <dbReference type="ARBA" id="ARBA00023242"/>
    </source>
</evidence>
<evidence type="ECO:0000256" key="13">
    <source>
        <dbReference type="ARBA" id="ARBA00062790"/>
    </source>
</evidence>
<sequence>MTRYARSDNYSQQASRSRQSISHRFYQEPSDSVFVGSTPTSPAGYLPLQTHYSRSMNNLQEKENFHIQPSPMGQVKSVAPLQLLSNRGQTMRSKWNQGTYRTTVTTRDSFQSSAGATGLDVGGKKVQMGAGNTAVGGASTTQVQQLGNVQPMSDVEMTLETAVSLLQNENSTAQWLAAAESFIQHECYQKAEARRQVYNLGGIPKLIKLLKYDNEEVQRAGCAALRNLVYEDNDNKLEVCEQRVIPVLINLLKGTQDLETKRQITGLLWNLSSNDQLKSVLIREVLQPLTWNIVIPGSGWNDGEYSKSPVLTDQDIFYNATGCLRNMSSAGPEGRRAMRDCEGLVDSLVHYSRRSVADYNPNDKATENCVCILHNLSYQLETELPSSYTQFIFQPHRDAPENNDPIGCFGTRSRKIKENWGDTLITDEKNNPRGVEWLWHSIVVRMYLSLIAKSTLNYTQEASLGALQNLTAGNGPMPSTIAQLVVQRERGLQYIRNMLDSSDPGVKRTTVSFLRNLSRYPKLQNEIAKELLPELVKNLPGSVPESGIATETSASICYVVNNLIANSSENARMVLTNGGVPKLTNLSASDSNLATKLGKAASFVLYTMWTHQDLHSTYKKSMFKKADFVNPRTTKAYDSLKD</sequence>